<dbReference type="GO" id="GO:0006783">
    <property type="term" value="P:heme biosynthetic process"/>
    <property type="evidence" value="ECO:0007669"/>
    <property type="project" value="TreeGrafter"/>
</dbReference>
<dbReference type="Gene3D" id="3.40.50.360">
    <property type="match status" value="1"/>
</dbReference>
<dbReference type="SUPFAM" id="SSF52218">
    <property type="entry name" value="Flavoproteins"/>
    <property type="match status" value="1"/>
</dbReference>
<protein>
    <recommendedName>
        <fullName evidence="2">Flavodoxin-like domain-containing protein</fullName>
    </recommendedName>
</protein>
<dbReference type="InterPro" id="IPR052200">
    <property type="entry name" value="Protoporphyrinogen_IX_DH"/>
</dbReference>
<dbReference type="GO" id="GO:0010181">
    <property type="term" value="F:FMN binding"/>
    <property type="evidence" value="ECO:0007669"/>
    <property type="project" value="InterPro"/>
</dbReference>
<dbReference type="InterPro" id="IPR008254">
    <property type="entry name" value="Flavodoxin/NO_synth"/>
</dbReference>
<keyword evidence="1" id="KW-0812">Transmembrane</keyword>
<reference evidence="3 4" key="1">
    <citation type="submission" date="2017-01" db="EMBL/GenBank/DDBJ databases">
        <authorList>
            <person name="Erauso G."/>
        </authorList>
    </citation>
    <scope>NUCLEOTIDE SEQUENCE [LARGE SCALE GENOMIC DNA]</scope>
    <source>
        <strain evidence="3">MESINF1</strain>
    </source>
</reference>
<accession>A0A7Z7LD92</accession>
<evidence type="ECO:0000256" key="1">
    <source>
        <dbReference type="SAM" id="Phobius"/>
    </source>
</evidence>
<dbReference type="Pfam" id="PF12724">
    <property type="entry name" value="Flavodoxin_5"/>
    <property type="match status" value="1"/>
</dbReference>
<dbReference type="KEGG" id="minf:MESINF_0433"/>
<dbReference type="Proteomes" id="UP000250796">
    <property type="component" value="Chromosome MESINF"/>
</dbReference>
<organism evidence="3 4">
    <name type="scientific">Mesotoga infera</name>
    <dbReference type="NCBI Taxonomy" id="1236046"/>
    <lineage>
        <taxon>Bacteria</taxon>
        <taxon>Thermotogati</taxon>
        <taxon>Thermotogota</taxon>
        <taxon>Thermotogae</taxon>
        <taxon>Kosmotogales</taxon>
        <taxon>Kosmotogaceae</taxon>
        <taxon>Mesotoga</taxon>
    </lineage>
</organism>
<evidence type="ECO:0000313" key="4">
    <source>
        <dbReference type="Proteomes" id="UP000250796"/>
    </source>
</evidence>
<keyword evidence="4" id="KW-1185">Reference proteome</keyword>
<dbReference type="GO" id="GO:0070819">
    <property type="term" value="F:menaquinone-dependent protoporphyrinogen oxidase activity"/>
    <property type="evidence" value="ECO:0007669"/>
    <property type="project" value="TreeGrafter"/>
</dbReference>
<evidence type="ECO:0000259" key="2">
    <source>
        <dbReference type="PROSITE" id="PS50902"/>
    </source>
</evidence>
<name>A0A7Z7LD92_9BACT</name>
<keyword evidence="1" id="KW-0472">Membrane</keyword>
<dbReference type="InterPro" id="IPR029039">
    <property type="entry name" value="Flavoprotein-like_sf"/>
</dbReference>
<dbReference type="EMBL" id="LS974202">
    <property type="protein sequence ID" value="SSC11882.1"/>
    <property type="molecule type" value="Genomic_DNA"/>
</dbReference>
<dbReference type="PANTHER" id="PTHR38030">
    <property type="entry name" value="PROTOPORPHYRINOGEN IX DEHYDROGENASE [MENAQUINONE]"/>
    <property type="match status" value="1"/>
</dbReference>
<feature type="transmembrane region" description="Helical" evidence="1">
    <location>
        <begin position="46"/>
        <end position="64"/>
    </location>
</feature>
<dbReference type="PANTHER" id="PTHR38030:SF2">
    <property type="entry name" value="PROTOPORPHYRINOGEN IX DEHYDROGENASE [QUINONE]"/>
    <property type="match status" value="1"/>
</dbReference>
<gene>
    <name evidence="3" type="ORF">MESINF_0433</name>
</gene>
<proteinExistence type="predicted"/>
<dbReference type="PROSITE" id="PS50902">
    <property type="entry name" value="FLAVODOXIN_LIKE"/>
    <property type="match status" value="1"/>
</dbReference>
<dbReference type="AlphaFoldDB" id="A0A7Z7LD92"/>
<keyword evidence="1" id="KW-1133">Transmembrane helix</keyword>
<feature type="domain" description="Flavodoxin-like" evidence="2">
    <location>
        <begin position="4"/>
        <end position="167"/>
    </location>
</feature>
<sequence>MSRVVVLYKSKYGSCEKYARWIAEDTGADIFDISSFDMKRLGNYDVVVFGGALYAVGIIGLSVIKRNFDMLRDKKVIVFSVGASPAHPEVIEEVKNNNFADEMKEKVEYYHFRGAFDYKRLNLVDRFLMYLLRKKLIRKKRKASLTNDEKGMLASYSTPVNWVNRKSIAPLVESVEEFIKKGQ</sequence>
<dbReference type="InterPro" id="IPR026816">
    <property type="entry name" value="Flavodoxin_dom"/>
</dbReference>
<evidence type="ECO:0000313" key="3">
    <source>
        <dbReference type="EMBL" id="SSC11882.1"/>
    </source>
</evidence>